<dbReference type="PROSITE" id="PS51257">
    <property type="entry name" value="PROKAR_LIPOPROTEIN"/>
    <property type="match status" value="1"/>
</dbReference>
<comment type="caution">
    <text evidence="3">The sequence shown here is derived from an EMBL/GenBank/DDBJ whole genome shotgun (WGS) entry which is preliminary data.</text>
</comment>
<evidence type="ECO:0000256" key="1">
    <source>
        <dbReference type="SAM" id="Phobius"/>
    </source>
</evidence>
<proteinExistence type="predicted"/>
<keyword evidence="1" id="KW-0472">Membrane</keyword>
<dbReference type="EMBL" id="AGVE01000046">
    <property type="protein sequence ID" value="EHI12273.1"/>
    <property type="molecule type" value="Genomic_DNA"/>
</dbReference>
<feature type="chain" id="PRO_5038695711" evidence="2">
    <location>
        <begin position="24"/>
        <end position="77"/>
    </location>
</feature>
<keyword evidence="2" id="KW-0732">Signal</keyword>
<feature type="transmembrane region" description="Helical" evidence="1">
    <location>
        <begin position="52"/>
        <end position="73"/>
    </location>
</feature>
<keyword evidence="1" id="KW-1133">Transmembrane helix</keyword>
<keyword evidence="1 3" id="KW-0812">Transmembrane</keyword>
<evidence type="ECO:0000313" key="3">
    <source>
        <dbReference type="EMBL" id="EHI12273.1"/>
    </source>
</evidence>
<organism evidence="3 4">
    <name type="scientific">Mycolicibacterium thermoresistibile (strain ATCC 19527 / DSM 44167 / CIP 105390 / JCM 6362 / NCTC 10409 / 316)</name>
    <name type="common">Mycobacterium thermoresistibile</name>
    <dbReference type="NCBI Taxonomy" id="1078020"/>
    <lineage>
        <taxon>Bacteria</taxon>
        <taxon>Bacillati</taxon>
        <taxon>Actinomycetota</taxon>
        <taxon>Actinomycetes</taxon>
        <taxon>Mycobacteriales</taxon>
        <taxon>Mycobacteriaceae</taxon>
        <taxon>Mycolicibacterium</taxon>
    </lineage>
</organism>
<reference evidence="3 4" key="1">
    <citation type="submission" date="2011-11" db="EMBL/GenBank/DDBJ databases">
        <authorList>
            <consortium name="Tuberculosis Structural Genomics Consortium"/>
            <person name="Ioerger T.R."/>
        </authorList>
    </citation>
    <scope>NUCLEOTIDE SEQUENCE [LARGE SCALE GENOMIC DNA]</scope>
    <source>
        <strain evidence="4">ATCC 19527 / DSM 44167 / CIP 105390 / JCM 6362 / NCTC 10409 / 316</strain>
    </source>
</reference>
<protein>
    <submittedName>
        <fullName evidence="3">Putative transmembrane protein</fullName>
    </submittedName>
</protein>
<evidence type="ECO:0000256" key="2">
    <source>
        <dbReference type="SAM" id="SignalP"/>
    </source>
</evidence>
<dbReference type="Proteomes" id="UP000004915">
    <property type="component" value="Unassembled WGS sequence"/>
</dbReference>
<dbReference type="eggNOG" id="ENOG5031SBZ">
    <property type="taxonomic scope" value="Bacteria"/>
</dbReference>
<dbReference type="AlphaFoldDB" id="G7CHG3"/>
<evidence type="ECO:0000313" key="4">
    <source>
        <dbReference type="Proteomes" id="UP000004915"/>
    </source>
</evidence>
<dbReference type="PATRIC" id="fig|1078020.3.peg.3005"/>
<feature type="signal peptide" evidence="2">
    <location>
        <begin position="1"/>
        <end position="23"/>
    </location>
</feature>
<keyword evidence="4" id="KW-1185">Reference proteome</keyword>
<sequence length="77" mass="7606">MTGRRGAMVLLVLALGCAAGAVAGWVAAGSTVLVAPVLDGEPETTSVVYSAPLLTLALMSATAAGVLTVLGVARLRR</sequence>
<accession>G7CHG3</accession>
<gene>
    <name evidence="3" type="ORF">KEK_15278</name>
</gene>
<name>G7CHG3_MYCT3</name>